<dbReference type="SUPFAM" id="SSF56752">
    <property type="entry name" value="D-aminoacid aminotransferase-like PLP-dependent enzymes"/>
    <property type="match status" value="1"/>
</dbReference>
<dbReference type="AlphaFoldDB" id="X1KZC1"/>
<evidence type="ECO:0000256" key="2">
    <source>
        <dbReference type="ARBA" id="ARBA00009320"/>
    </source>
</evidence>
<dbReference type="InterPro" id="IPR050571">
    <property type="entry name" value="Class-IV_PLP-Dep_Aminotrnsfr"/>
</dbReference>
<name>X1KZC1_9ZZZZ</name>
<comment type="cofactor">
    <cofactor evidence="1">
        <name>pyridoxal 5'-phosphate</name>
        <dbReference type="ChEBI" id="CHEBI:597326"/>
    </cofactor>
</comment>
<dbReference type="Pfam" id="PF01063">
    <property type="entry name" value="Aminotran_4"/>
    <property type="match status" value="1"/>
</dbReference>
<dbReference type="GO" id="GO:0005829">
    <property type="term" value="C:cytosol"/>
    <property type="evidence" value="ECO:0007669"/>
    <property type="project" value="TreeGrafter"/>
</dbReference>
<evidence type="ECO:0008006" key="5">
    <source>
        <dbReference type="Google" id="ProtNLM"/>
    </source>
</evidence>
<gene>
    <name evidence="4" type="ORF">S06H3_01035</name>
</gene>
<dbReference type="InterPro" id="IPR043132">
    <property type="entry name" value="BCAT-like_C"/>
</dbReference>
<accession>X1KZC1</accession>
<dbReference type="InterPro" id="IPR043131">
    <property type="entry name" value="BCAT-like_N"/>
</dbReference>
<dbReference type="InterPro" id="IPR018300">
    <property type="entry name" value="Aminotrans_IV_CS"/>
</dbReference>
<evidence type="ECO:0000313" key="4">
    <source>
        <dbReference type="EMBL" id="GAH95519.1"/>
    </source>
</evidence>
<dbReference type="EMBL" id="BARV01000235">
    <property type="protein sequence ID" value="GAH95519.1"/>
    <property type="molecule type" value="Genomic_DNA"/>
</dbReference>
<comment type="caution">
    <text evidence="4">The sequence shown here is derived from an EMBL/GenBank/DDBJ whole genome shotgun (WGS) entry which is preliminary data.</text>
</comment>
<dbReference type="GO" id="GO:0003824">
    <property type="term" value="F:catalytic activity"/>
    <property type="evidence" value="ECO:0007669"/>
    <property type="project" value="InterPro"/>
</dbReference>
<organism evidence="4">
    <name type="scientific">marine sediment metagenome</name>
    <dbReference type="NCBI Taxonomy" id="412755"/>
    <lineage>
        <taxon>unclassified sequences</taxon>
        <taxon>metagenomes</taxon>
        <taxon>ecological metagenomes</taxon>
    </lineage>
</organism>
<dbReference type="InterPro" id="IPR001544">
    <property type="entry name" value="Aminotrans_IV"/>
</dbReference>
<evidence type="ECO:0000256" key="1">
    <source>
        <dbReference type="ARBA" id="ARBA00001933"/>
    </source>
</evidence>
<comment type="similarity">
    <text evidence="2">Belongs to the class-IV pyridoxal-phosphate-dependent aminotransferase family.</text>
</comment>
<protein>
    <recommendedName>
        <fullName evidence="5">Aminotransferase class IV</fullName>
    </recommendedName>
</protein>
<keyword evidence="3" id="KW-0663">Pyridoxal phosphate</keyword>
<dbReference type="InterPro" id="IPR036038">
    <property type="entry name" value="Aminotransferase-like"/>
</dbReference>
<dbReference type="GO" id="GO:0046394">
    <property type="term" value="P:carboxylic acid biosynthetic process"/>
    <property type="evidence" value="ECO:0007669"/>
    <property type="project" value="UniProtKB-ARBA"/>
</dbReference>
<dbReference type="Gene3D" id="3.20.10.10">
    <property type="entry name" value="D-amino Acid Aminotransferase, subunit A, domain 2"/>
    <property type="match status" value="1"/>
</dbReference>
<dbReference type="PROSITE" id="PS00770">
    <property type="entry name" value="AA_TRANSFER_CLASS_4"/>
    <property type="match status" value="1"/>
</dbReference>
<proteinExistence type="inferred from homology"/>
<dbReference type="Gene3D" id="3.30.470.10">
    <property type="match status" value="1"/>
</dbReference>
<sequence>MFKYVFISGKLVIESKAKIPVRDRGFLYGDGLFETLRSYGGYIFMLDAHLERLFFSLKVLKYNLPFDKEYIKDALRKTIDKNNLGKRDAYIKIIVTRGIHSGELHFGGGYKPNLVIIADSLTHYPEVDYTEGINITTSSIRRPQVGSPLYCHKLLNYFENIFAKNEAHYNRSQEAVFLTRDHLVLEGATSNIFFVKGNIVYTPPLTQNILPGITREVVIKICRENGIKVK</sequence>
<evidence type="ECO:0000256" key="3">
    <source>
        <dbReference type="ARBA" id="ARBA00022898"/>
    </source>
</evidence>
<dbReference type="PANTHER" id="PTHR42743">
    <property type="entry name" value="AMINO-ACID AMINOTRANSFERASE"/>
    <property type="match status" value="1"/>
</dbReference>
<reference evidence="4" key="1">
    <citation type="journal article" date="2014" name="Front. Microbiol.">
        <title>High frequency of phylogenetically diverse reductive dehalogenase-homologous genes in deep subseafloor sedimentary metagenomes.</title>
        <authorList>
            <person name="Kawai M."/>
            <person name="Futagami T."/>
            <person name="Toyoda A."/>
            <person name="Takaki Y."/>
            <person name="Nishi S."/>
            <person name="Hori S."/>
            <person name="Arai W."/>
            <person name="Tsubouchi T."/>
            <person name="Morono Y."/>
            <person name="Uchiyama I."/>
            <person name="Ito T."/>
            <person name="Fujiyama A."/>
            <person name="Inagaki F."/>
            <person name="Takami H."/>
        </authorList>
    </citation>
    <scope>NUCLEOTIDE SEQUENCE</scope>
    <source>
        <strain evidence="4">Expedition CK06-06</strain>
    </source>
</reference>
<feature type="non-terminal residue" evidence="4">
    <location>
        <position position="230"/>
    </location>
</feature>
<dbReference type="PANTHER" id="PTHR42743:SF11">
    <property type="entry name" value="AMINODEOXYCHORISMATE LYASE"/>
    <property type="match status" value="1"/>
</dbReference>